<dbReference type="RefSeq" id="WP_341397482.1">
    <property type="nucleotide sequence ID" value="NZ_JBBUTI010000002.1"/>
</dbReference>
<accession>A0ABU9C301</accession>
<evidence type="ECO:0000256" key="2">
    <source>
        <dbReference type="ARBA" id="ARBA00022448"/>
    </source>
</evidence>
<dbReference type="Pfam" id="PF01547">
    <property type="entry name" value="SBP_bac_1"/>
    <property type="match status" value="1"/>
</dbReference>
<keyword evidence="3 5" id="KW-0762">Sugar transport</keyword>
<dbReference type="EMBL" id="JBBUTI010000002">
    <property type="protein sequence ID" value="MEK8045316.1"/>
    <property type="molecule type" value="Genomic_DNA"/>
</dbReference>
<comment type="caution">
    <text evidence="6">The sequence shown here is derived from an EMBL/GenBank/DDBJ whole genome shotgun (WGS) entry which is preliminary data.</text>
</comment>
<dbReference type="SUPFAM" id="SSF53850">
    <property type="entry name" value="Periplasmic binding protein-like II"/>
    <property type="match status" value="1"/>
</dbReference>
<feature type="signal peptide" evidence="5">
    <location>
        <begin position="1"/>
        <end position="25"/>
    </location>
</feature>
<dbReference type="Proteomes" id="UP001379945">
    <property type="component" value="Unassembled WGS sequence"/>
</dbReference>
<evidence type="ECO:0000256" key="5">
    <source>
        <dbReference type="RuleBase" id="RU365005"/>
    </source>
</evidence>
<evidence type="ECO:0000256" key="1">
    <source>
        <dbReference type="ARBA" id="ARBA00008520"/>
    </source>
</evidence>
<evidence type="ECO:0000256" key="3">
    <source>
        <dbReference type="ARBA" id="ARBA00022597"/>
    </source>
</evidence>
<evidence type="ECO:0000256" key="4">
    <source>
        <dbReference type="ARBA" id="ARBA00022729"/>
    </source>
</evidence>
<comment type="similarity">
    <text evidence="1 5">Belongs to the bacterial solute-binding protein 1 family.</text>
</comment>
<organism evidence="6 7">
    <name type="scientific">Ideonella margarita</name>
    <dbReference type="NCBI Taxonomy" id="2984191"/>
    <lineage>
        <taxon>Bacteria</taxon>
        <taxon>Pseudomonadati</taxon>
        <taxon>Pseudomonadota</taxon>
        <taxon>Betaproteobacteria</taxon>
        <taxon>Burkholderiales</taxon>
        <taxon>Sphaerotilaceae</taxon>
        <taxon>Ideonella</taxon>
    </lineage>
</organism>
<keyword evidence="4 5" id="KW-0732">Signal</keyword>
<proteinExistence type="inferred from homology"/>
<feature type="chain" id="PRO_5044958873" description="Maltodextrin-binding protein" evidence="5">
    <location>
        <begin position="26"/>
        <end position="403"/>
    </location>
</feature>
<keyword evidence="5" id="KW-0574">Periplasm</keyword>
<keyword evidence="7" id="KW-1185">Reference proteome</keyword>
<dbReference type="InterPro" id="IPR006059">
    <property type="entry name" value="SBP"/>
</dbReference>
<comment type="function">
    <text evidence="5">Part of the ABC transporter complex MalEFGK involved in maltose/maltodextrin import. Binds maltose and higher maltodextrins.</text>
</comment>
<dbReference type="InterPro" id="IPR006060">
    <property type="entry name" value="Maltose/Cyclodextrin-bd"/>
</dbReference>
<evidence type="ECO:0000313" key="6">
    <source>
        <dbReference type="EMBL" id="MEK8045316.1"/>
    </source>
</evidence>
<dbReference type="PRINTS" id="PR00181">
    <property type="entry name" value="MALTOSEBP"/>
</dbReference>
<gene>
    <name evidence="6" type="primary">malE</name>
    <name evidence="6" type="ORF">AACH00_03025</name>
</gene>
<protein>
    <recommendedName>
        <fullName evidence="5">Maltodextrin-binding protein</fullName>
    </recommendedName>
</protein>
<dbReference type="PANTHER" id="PTHR30061">
    <property type="entry name" value="MALTOSE-BINDING PERIPLASMIC PROTEIN"/>
    <property type="match status" value="1"/>
</dbReference>
<keyword evidence="2 5" id="KW-0813">Transport</keyword>
<comment type="subcellular location">
    <subcellularLocation>
        <location evidence="5">Periplasm</location>
    </subcellularLocation>
</comment>
<evidence type="ECO:0000313" key="7">
    <source>
        <dbReference type="Proteomes" id="UP001379945"/>
    </source>
</evidence>
<sequence length="403" mass="43274">MNRLRRRITLGGLSLAAGAGRSALAGSASGREPLVVWYSVEGAAGIRRAAESFTAATGVPVVVETPDGIPAKFQQAAAAGKGPDVCTAPHDRIGEWVAGGLMHAVNPSRAVFEDIDPLAWQGFEWRGRTWAYPYALDAVTLIYNKALVSQPPTTFEQVFELEQRLARQGRHALLWDYTNAYFTWPLMAAQGGYSFKRLPDGRYDPTDIGVDNAGARAGAELLARLLREGVMPVGAGYPEMEAAMAQGRVAMMINGPWAWVNLKRAGINFGVARIPAVGGQAARPFTGIRGFIINRATRQREVAVEFIEHCLLSQAGLRSIDQAEPLGAPASKAFYAELLARPDVGPKVAGIMASARDGVLTPCIPEMGRFWSSMKSSLTNLSESRQSPAEALAAAARRIREAS</sequence>
<reference evidence="6 7" key="1">
    <citation type="submission" date="2024-04" db="EMBL/GenBank/DDBJ databases">
        <title>Novel species of the genus Ideonella isolated from streams.</title>
        <authorList>
            <person name="Lu H."/>
        </authorList>
    </citation>
    <scope>NUCLEOTIDE SEQUENCE [LARGE SCALE GENOMIC DNA]</scope>
    <source>
        <strain evidence="6 7">LYT19W</strain>
    </source>
</reference>
<name>A0ABU9C301_9BURK</name>
<dbReference type="NCBIfam" id="NF007011">
    <property type="entry name" value="PRK09474.1"/>
    <property type="match status" value="1"/>
</dbReference>
<dbReference type="PANTHER" id="PTHR30061:SF50">
    <property type="entry name" value="MALTOSE_MALTODEXTRIN-BINDING PERIPLASMIC PROTEIN"/>
    <property type="match status" value="1"/>
</dbReference>
<dbReference type="Gene3D" id="3.40.190.10">
    <property type="entry name" value="Periplasmic binding protein-like II"/>
    <property type="match status" value="2"/>
</dbReference>